<organism evidence="3">
    <name type="scientific">Trichodesmium erythraeum (strain IMS101)</name>
    <dbReference type="NCBI Taxonomy" id="203124"/>
    <lineage>
        <taxon>Bacteria</taxon>
        <taxon>Bacillati</taxon>
        <taxon>Cyanobacteriota</taxon>
        <taxon>Cyanophyceae</taxon>
        <taxon>Oscillatoriophycideae</taxon>
        <taxon>Oscillatoriales</taxon>
        <taxon>Microcoleaceae</taxon>
        <taxon>Trichodesmium</taxon>
    </lineage>
</organism>
<sequence>MKFISPKTDFAFKKIFGSIHSQNILISFLNAIVYNNQNIIQSLEIINPYNPGVTNTIKETYLDVKAVLDNGSTVIIEMQVLNVEDFEKRVIYNLAKAYGNQLEVGQGYMMLTPFVALTIADFVLFENTDKMITKFRFKEETELFNYQDELTLMFVELPKFKKELSVLETLSDKWIYFISSAPNLEVIPSSLEEVSEIESALNIANMANLSNEELEELEQQEKLIRDKKGQISLARKEGIEIGREEGIGIGREEGIGIGREEGIGIGREEGIGIGREEGIGIGREEGIGIGREEGIGIGREEGIGIGREEGIGIGREEGIGIGREEGMRILVKRQIRRKFGEVPPEVQTQIEQLSLEKLDILGDEIFDLAIIADLENWLANNG</sequence>
<gene>
    <name evidence="3" type="ordered locus">Tery_3232</name>
</gene>
<dbReference type="RefSeq" id="WP_011612694.1">
    <property type="nucleotide sequence ID" value="NC_008312.1"/>
</dbReference>
<dbReference type="HOGENOM" id="CLU_057504_1_2_3"/>
<feature type="coiled-coil region" evidence="1">
    <location>
        <begin position="200"/>
        <end position="237"/>
    </location>
</feature>
<dbReference type="OrthoDB" id="451742at2"/>
<keyword evidence="1" id="KW-0175">Coiled coil</keyword>
<dbReference type="STRING" id="203124.Tery_3232"/>
<proteinExistence type="predicted"/>
<reference evidence="3" key="1">
    <citation type="submission" date="2006-06" db="EMBL/GenBank/DDBJ databases">
        <title>Complete sequence of Trichodesmium erythraeum IMS101.</title>
        <authorList>
            <consortium name="US DOE Joint Genome Institute"/>
            <person name="Copeland A."/>
            <person name="Lucas S."/>
            <person name="Lapidus A."/>
            <person name="Barry K."/>
            <person name="Detter J.C."/>
            <person name="Glavina del Rio T."/>
            <person name="Hammon N."/>
            <person name="Israni S."/>
            <person name="Dalin E."/>
            <person name="Tice H."/>
            <person name="Pitluck S."/>
            <person name="Kiss H."/>
            <person name="Munk A.C."/>
            <person name="Brettin T."/>
            <person name="Bruce D."/>
            <person name="Han C."/>
            <person name="Tapia R."/>
            <person name="Gilna P."/>
            <person name="Schmutz J."/>
            <person name="Larimer F."/>
            <person name="Land M."/>
            <person name="Hauser L."/>
            <person name="Kyrpides N."/>
            <person name="Kim E."/>
            <person name="Richardson P."/>
        </authorList>
    </citation>
    <scope>NUCLEOTIDE SEQUENCE [LARGE SCALE GENOMIC DNA]</scope>
    <source>
        <strain evidence="3">IMS101</strain>
    </source>
</reference>
<evidence type="ECO:0000259" key="2">
    <source>
        <dbReference type="Pfam" id="PF14261"/>
    </source>
</evidence>
<dbReference type="Pfam" id="PF12784">
    <property type="entry name" value="PDDEXK_2"/>
    <property type="match status" value="1"/>
</dbReference>
<dbReference type="InterPro" id="IPR025587">
    <property type="entry name" value="DUF4351"/>
</dbReference>
<dbReference type="InterPro" id="IPR010106">
    <property type="entry name" value="RpnA"/>
</dbReference>
<evidence type="ECO:0000256" key="1">
    <source>
        <dbReference type="SAM" id="Coils"/>
    </source>
</evidence>
<dbReference type="KEGG" id="ter:Tery_3232"/>
<dbReference type="PANTHER" id="PTHR41317">
    <property type="entry name" value="PD-(D_E)XK NUCLEASE FAMILY TRANSPOSASE"/>
    <property type="match status" value="1"/>
</dbReference>
<dbReference type="eggNOG" id="COG5464">
    <property type="taxonomic scope" value="Bacteria"/>
</dbReference>
<dbReference type="PANTHER" id="PTHR41317:SF1">
    <property type="entry name" value="PD-(D_E)XK NUCLEASE FAMILY TRANSPOSASE"/>
    <property type="match status" value="1"/>
</dbReference>
<dbReference type="AlphaFoldDB" id="Q10ZH5"/>
<dbReference type="NCBIfam" id="TIGR01784">
    <property type="entry name" value="T_den_put_tspse"/>
    <property type="match status" value="1"/>
</dbReference>
<name>Q10ZH5_TRIEI</name>
<dbReference type="EMBL" id="CP000393">
    <property type="protein sequence ID" value="ABG52349.1"/>
    <property type="molecule type" value="Genomic_DNA"/>
</dbReference>
<evidence type="ECO:0000313" key="3">
    <source>
        <dbReference type="EMBL" id="ABG52349.1"/>
    </source>
</evidence>
<feature type="domain" description="DUF4351" evidence="2">
    <location>
        <begin position="322"/>
        <end position="378"/>
    </location>
</feature>
<accession>Q10ZH5</accession>
<dbReference type="Pfam" id="PF14261">
    <property type="entry name" value="DUF4351"/>
    <property type="match status" value="1"/>
</dbReference>
<protein>
    <recommendedName>
        <fullName evidence="2">DUF4351 domain-containing protein</fullName>
    </recommendedName>
</protein>